<accession>A0AAN5C1Y1</accession>
<evidence type="ECO:0000313" key="3">
    <source>
        <dbReference type="Proteomes" id="UP001328107"/>
    </source>
</evidence>
<sequence>VIMDERGGIDATNQDSTARLESPESGQSAIAAAAAQEEERGGQQLQAKAEEIAVTGESSDQVMMLFAQV</sequence>
<feature type="non-terminal residue" evidence="2">
    <location>
        <position position="1"/>
    </location>
</feature>
<dbReference type="EMBL" id="BTRK01000001">
    <property type="protein sequence ID" value="GMR33873.1"/>
    <property type="molecule type" value="Genomic_DNA"/>
</dbReference>
<protein>
    <submittedName>
        <fullName evidence="2">Uncharacterized protein</fullName>
    </submittedName>
</protein>
<name>A0AAN5C1Y1_9BILA</name>
<dbReference type="Proteomes" id="UP001328107">
    <property type="component" value="Unassembled WGS sequence"/>
</dbReference>
<comment type="caution">
    <text evidence="2">The sequence shown here is derived from an EMBL/GenBank/DDBJ whole genome shotgun (WGS) entry which is preliminary data.</text>
</comment>
<organism evidence="2 3">
    <name type="scientific">Pristionchus mayeri</name>
    <dbReference type="NCBI Taxonomy" id="1317129"/>
    <lineage>
        <taxon>Eukaryota</taxon>
        <taxon>Metazoa</taxon>
        <taxon>Ecdysozoa</taxon>
        <taxon>Nematoda</taxon>
        <taxon>Chromadorea</taxon>
        <taxon>Rhabditida</taxon>
        <taxon>Rhabditina</taxon>
        <taxon>Diplogasteromorpha</taxon>
        <taxon>Diplogasteroidea</taxon>
        <taxon>Neodiplogasteridae</taxon>
        <taxon>Pristionchus</taxon>
    </lineage>
</organism>
<feature type="non-terminal residue" evidence="2">
    <location>
        <position position="69"/>
    </location>
</feature>
<gene>
    <name evidence="2" type="ORF">PMAYCL1PPCAC_04068</name>
</gene>
<evidence type="ECO:0000313" key="2">
    <source>
        <dbReference type="EMBL" id="GMR33873.1"/>
    </source>
</evidence>
<feature type="compositionally biased region" description="Low complexity" evidence="1">
    <location>
        <begin position="26"/>
        <end position="35"/>
    </location>
</feature>
<feature type="region of interest" description="Disordered" evidence="1">
    <location>
        <begin position="1"/>
        <end position="48"/>
    </location>
</feature>
<evidence type="ECO:0000256" key="1">
    <source>
        <dbReference type="SAM" id="MobiDB-lite"/>
    </source>
</evidence>
<proteinExistence type="predicted"/>
<reference evidence="3" key="1">
    <citation type="submission" date="2022-10" db="EMBL/GenBank/DDBJ databases">
        <title>Genome assembly of Pristionchus species.</title>
        <authorList>
            <person name="Yoshida K."/>
            <person name="Sommer R.J."/>
        </authorList>
    </citation>
    <scope>NUCLEOTIDE SEQUENCE [LARGE SCALE GENOMIC DNA]</scope>
    <source>
        <strain evidence="3">RS5460</strain>
    </source>
</reference>
<dbReference type="AlphaFoldDB" id="A0AAN5C1Y1"/>
<keyword evidence="3" id="KW-1185">Reference proteome</keyword>